<dbReference type="Proteomes" id="UP000264541">
    <property type="component" value="Unassembled WGS sequence"/>
</dbReference>
<feature type="signal peptide" evidence="2">
    <location>
        <begin position="1"/>
        <end position="22"/>
    </location>
</feature>
<name>A0A372LPH1_9BACI</name>
<dbReference type="Gene3D" id="3.30.457.10">
    <property type="entry name" value="Copper amine oxidase-like, N-terminal domain"/>
    <property type="match status" value="1"/>
</dbReference>
<dbReference type="EMBL" id="QVTE01000027">
    <property type="protein sequence ID" value="RFU69252.1"/>
    <property type="molecule type" value="Genomic_DNA"/>
</dbReference>
<evidence type="ECO:0000256" key="1">
    <source>
        <dbReference type="SAM" id="MobiDB-lite"/>
    </source>
</evidence>
<protein>
    <submittedName>
        <fullName evidence="4">Copper amine oxidase N-terminal domain-containing protein</fullName>
    </submittedName>
</protein>
<reference evidence="4 5" key="1">
    <citation type="submission" date="2018-08" db="EMBL/GenBank/DDBJ databases">
        <title>Bacillus chawlae sp. nov., Bacillus glennii sp. nov., and Bacillus saganii sp. nov. Isolated from the Vehicle Assembly Building at Kennedy Space Center where the Viking Spacecraft were Assembled.</title>
        <authorList>
            <person name="Seuylemezian A."/>
            <person name="Vaishampayan P."/>
        </authorList>
    </citation>
    <scope>NUCLEOTIDE SEQUENCE [LARGE SCALE GENOMIC DNA]</scope>
    <source>
        <strain evidence="4 5">V47-23a</strain>
    </source>
</reference>
<proteinExistence type="predicted"/>
<dbReference type="SUPFAM" id="SSF55383">
    <property type="entry name" value="Copper amine oxidase, domain N"/>
    <property type="match status" value="1"/>
</dbReference>
<feature type="region of interest" description="Disordered" evidence="1">
    <location>
        <begin position="156"/>
        <end position="207"/>
    </location>
</feature>
<evidence type="ECO:0000313" key="4">
    <source>
        <dbReference type="EMBL" id="RFU69252.1"/>
    </source>
</evidence>
<evidence type="ECO:0000259" key="3">
    <source>
        <dbReference type="Pfam" id="PF07833"/>
    </source>
</evidence>
<dbReference type="OrthoDB" id="189537at2"/>
<dbReference type="Pfam" id="PF07833">
    <property type="entry name" value="Cu_amine_oxidN1"/>
    <property type="match status" value="1"/>
</dbReference>
<dbReference type="InterPro" id="IPR036582">
    <property type="entry name" value="Mao_N_sf"/>
</dbReference>
<dbReference type="InterPro" id="IPR012854">
    <property type="entry name" value="Cu_amine_oxidase-like_N"/>
</dbReference>
<keyword evidence="2" id="KW-0732">Signal</keyword>
<evidence type="ECO:0000256" key="2">
    <source>
        <dbReference type="SAM" id="SignalP"/>
    </source>
</evidence>
<evidence type="ECO:0000313" key="5">
    <source>
        <dbReference type="Proteomes" id="UP000264541"/>
    </source>
</evidence>
<comment type="caution">
    <text evidence="4">The sequence shown here is derived from an EMBL/GenBank/DDBJ whole genome shotgun (WGS) entry which is preliminary data.</text>
</comment>
<feature type="chain" id="PRO_5017019203" evidence="2">
    <location>
        <begin position="23"/>
        <end position="207"/>
    </location>
</feature>
<dbReference type="RefSeq" id="WP_117326605.1">
    <property type="nucleotide sequence ID" value="NZ_QVTE01000027.1"/>
</dbReference>
<accession>A0A372LPH1</accession>
<feature type="domain" description="Copper amine oxidase-like N-terminal" evidence="3">
    <location>
        <begin position="31"/>
        <end position="147"/>
    </location>
</feature>
<sequence>MKKVLMLVLIVFLLQTGMNVKAATHYANIKVNGVAMTAPVNQPFNSGGITYVPLNVIVQKMGDKVTWLNAEKKSVIQLKNKQVINVKDGATYVGLNGKTTPLVTKIVKGKTVDAKLKPIFKNNTLYVPVQFLSSKIMGYSVKIVTEKGKRAIHVNKLKPQPKSKPAPKSDPYKELPKNEQIPVTGDMSKAPISDGKTAPVSKEFANQ</sequence>
<dbReference type="AlphaFoldDB" id="A0A372LPH1"/>
<gene>
    <name evidence="4" type="ORF">D0469_10005</name>
</gene>
<organism evidence="4 5">
    <name type="scientific">Peribacillus saganii</name>
    <dbReference type="NCBI Taxonomy" id="2303992"/>
    <lineage>
        <taxon>Bacteria</taxon>
        <taxon>Bacillati</taxon>
        <taxon>Bacillota</taxon>
        <taxon>Bacilli</taxon>
        <taxon>Bacillales</taxon>
        <taxon>Bacillaceae</taxon>
        <taxon>Peribacillus</taxon>
    </lineage>
</organism>
<keyword evidence="5" id="KW-1185">Reference proteome</keyword>